<evidence type="ECO:0000256" key="5">
    <source>
        <dbReference type="ARBA" id="ARBA00023136"/>
    </source>
</evidence>
<dbReference type="GO" id="GO:0009247">
    <property type="term" value="P:glycolipid biosynthetic process"/>
    <property type="evidence" value="ECO:0007669"/>
    <property type="project" value="TreeGrafter"/>
</dbReference>
<comment type="subcellular location">
    <subcellularLocation>
        <location evidence="1">Membrane</location>
        <topology evidence="1">Multi-pass membrane protein</topology>
    </subcellularLocation>
</comment>
<feature type="transmembrane region" description="Helical" evidence="6">
    <location>
        <begin position="280"/>
        <end position="311"/>
    </location>
</feature>
<feature type="transmembrane region" description="Helical" evidence="6">
    <location>
        <begin position="228"/>
        <end position="248"/>
    </location>
</feature>
<keyword evidence="2" id="KW-1003">Cell membrane</keyword>
<name>A0A1Y5TNA0_9RHOB</name>
<keyword evidence="3 6" id="KW-0812">Transmembrane</keyword>
<evidence type="ECO:0000256" key="3">
    <source>
        <dbReference type="ARBA" id="ARBA00022692"/>
    </source>
</evidence>
<keyword evidence="8" id="KW-1185">Reference proteome</keyword>
<dbReference type="Gene3D" id="3.40.50.1000">
    <property type="entry name" value="HAD superfamily/HAD-like"/>
    <property type="match status" value="1"/>
</dbReference>
<accession>A0A1Y5TNA0</accession>
<dbReference type="Pfam" id="PF12710">
    <property type="entry name" value="HAD"/>
    <property type="match status" value="1"/>
</dbReference>
<dbReference type="EC" id="2.4.2.45" evidence="7"/>
<dbReference type="RefSeq" id="WP_235862343.1">
    <property type="nucleotide sequence ID" value="NZ_FWFL01000015.1"/>
</dbReference>
<dbReference type="InterPro" id="IPR023214">
    <property type="entry name" value="HAD_sf"/>
</dbReference>
<dbReference type="Gene3D" id="1.10.357.140">
    <property type="entry name" value="UbiA prenyltransferase"/>
    <property type="match status" value="1"/>
</dbReference>
<dbReference type="PANTHER" id="PTHR11048:SF5">
    <property type="entry name" value="DECAPRENYL-PHOSPHATE PHOSPHORIBOSYLTRANSFERASE"/>
    <property type="match status" value="1"/>
</dbReference>
<protein>
    <submittedName>
        <fullName evidence="7">Decaprenyl-phosphate phosphoribosyltransferase</fullName>
        <ecNumber evidence="7">2.4.2.45</ecNumber>
    </submittedName>
</protein>
<proteinExistence type="predicted"/>
<dbReference type="AlphaFoldDB" id="A0A1Y5TNA0"/>
<evidence type="ECO:0000256" key="4">
    <source>
        <dbReference type="ARBA" id="ARBA00022989"/>
    </source>
</evidence>
<dbReference type="EMBL" id="FWFL01000015">
    <property type="protein sequence ID" value="SLN68065.1"/>
    <property type="molecule type" value="Genomic_DNA"/>
</dbReference>
<evidence type="ECO:0000313" key="7">
    <source>
        <dbReference type="EMBL" id="SLN68065.1"/>
    </source>
</evidence>
<keyword evidence="4 6" id="KW-1133">Transmembrane helix</keyword>
<evidence type="ECO:0000313" key="8">
    <source>
        <dbReference type="Proteomes" id="UP000193827"/>
    </source>
</evidence>
<gene>
    <name evidence="7" type="ORF">PEL8287_03774</name>
</gene>
<dbReference type="NCBIfam" id="NF006088">
    <property type="entry name" value="PRK08238.1"/>
    <property type="match status" value="1"/>
</dbReference>
<dbReference type="PANTHER" id="PTHR11048">
    <property type="entry name" value="PRENYLTRANSFERASES"/>
    <property type="match status" value="1"/>
</dbReference>
<dbReference type="InterPro" id="IPR000537">
    <property type="entry name" value="UbiA_prenyltransferase"/>
</dbReference>
<feature type="transmembrane region" description="Helical" evidence="6">
    <location>
        <begin position="427"/>
        <end position="447"/>
    </location>
</feature>
<dbReference type="InterPro" id="IPR039653">
    <property type="entry name" value="Prenyltransferase"/>
</dbReference>
<dbReference type="Pfam" id="PF01040">
    <property type="entry name" value="UbiA"/>
    <property type="match status" value="1"/>
</dbReference>
<dbReference type="SUPFAM" id="SSF56784">
    <property type="entry name" value="HAD-like"/>
    <property type="match status" value="1"/>
</dbReference>
<keyword evidence="7" id="KW-0328">Glycosyltransferase</keyword>
<dbReference type="Proteomes" id="UP000193827">
    <property type="component" value="Unassembled WGS sequence"/>
</dbReference>
<dbReference type="GO" id="GO:0016765">
    <property type="term" value="F:transferase activity, transferring alkyl or aryl (other than methyl) groups"/>
    <property type="evidence" value="ECO:0007669"/>
    <property type="project" value="InterPro"/>
</dbReference>
<feature type="transmembrane region" description="Helical" evidence="6">
    <location>
        <begin position="396"/>
        <end position="415"/>
    </location>
</feature>
<sequence length="487" mass="53884">MQDQQRIDKSPLVVDMDGTLVRSDTLHEALLAHFADRPQAVFRFLGLLAQGKARFKNALADECIIQGGELPLNQDVLEKIKQARQAGRKIILVSAADQRQAEAIADSVELFDEVYGTSEQTNSGKNLSGQSKAEFLVKLFGEGQFDYVGDSHVDLPVWQAANKTITVDASHKLRRAAEGVSENVEHLGRPRSKVSQFRHYLRALRPHQWVKNILIFLPMLAAHDFSKIGDALLAFVAFSMTASAIYLVNDVLDLSADRAHPRKCKRPFAACDIPVMHGPILFFGLFGFALLISLLFLPLIFSGVLLIYVATTVAYSLVLKRKLIVDVWTLAALYTIRLVAGAAATGISLSPWLLGFSMFLFFGLAAIKRQAELTDQIRRNVPDTAGRAYRTSDLPVLQMMALSAGYTAVLLFALYTNSAVVSETYAMPSLLWSVCPVLLYWITRIAIMTHRGYMTDDPIIFSAKDWQSQICGLLMAGLFVGASVLNW</sequence>
<organism evidence="7 8">
    <name type="scientific">Roseovarius litorisediminis</name>
    <dbReference type="NCBI Taxonomy" id="1312363"/>
    <lineage>
        <taxon>Bacteria</taxon>
        <taxon>Pseudomonadati</taxon>
        <taxon>Pseudomonadota</taxon>
        <taxon>Alphaproteobacteria</taxon>
        <taxon>Rhodobacterales</taxon>
        <taxon>Roseobacteraceae</taxon>
        <taxon>Roseovarius</taxon>
    </lineage>
</organism>
<dbReference type="InterPro" id="IPR036412">
    <property type="entry name" value="HAD-like_sf"/>
</dbReference>
<keyword evidence="5 6" id="KW-0472">Membrane</keyword>
<dbReference type="GO" id="GO:0016757">
    <property type="term" value="F:glycosyltransferase activity"/>
    <property type="evidence" value="ECO:0007669"/>
    <property type="project" value="UniProtKB-KW"/>
</dbReference>
<keyword evidence="7" id="KW-0808">Transferase</keyword>
<evidence type="ECO:0000256" key="1">
    <source>
        <dbReference type="ARBA" id="ARBA00004141"/>
    </source>
</evidence>
<evidence type="ECO:0000256" key="6">
    <source>
        <dbReference type="SAM" id="Phobius"/>
    </source>
</evidence>
<feature type="transmembrane region" description="Helical" evidence="6">
    <location>
        <begin position="468"/>
        <end position="485"/>
    </location>
</feature>
<dbReference type="GO" id="GO:0005886">
    <property type="term" value="C:plasma membrane"/>
    <property type="evidence" value="ECO:0007669"/>
    <property type="project" value="TreeGrafter"/>
</dbReference>
<reference evidence="7 8" key="1">
    <citation type="submission" date="2017-03" db="EMBL/GenBank/DDBJ databases">
        <authorList>
            <person name="Afonso C.L."/>
            <person name="Miller P.J."/>
            <person name="Scott M.A."/>
            <person name="Spackman E."/>
            <person name="Goraichik I."/>
            <person name="Dimitrov K.M."/>
            <person name="Suarez D.L."/>
            <person name="Swayne D.E."/>
        </authorList>
    </citation>
    <scope>NUCLEOTIDE SEQUENCE [LARGE SCALE GENOMIC DNA]</scope>
    <source>
        <strain evidence="7 8">CECT 8287</strain>
    </source>
</reference>
<evidence type="ECO:0000256" key="2">
    <source>
        <dbReference type="ARBA" id="ARBA00022475"/>
    </source>
</evidence>
<dbReference type="CDD" id="cd13963">
    <property type="entry name" value="PT_UbiA_2"/>
    <property type="match status" value="1"/>
</dbReference>
<feature type="transmembrane region" description="Helical" evidence="6">
    <location>
        <begin position="349"/>
        <end position="367"/>
    </location>
</feature>
<dbReference type="InterPro" id="IPR044878">
    <property type="entry name" value="UbiA_sf"/>
</dbReference>